<dbReference type="GO" id="GO:0005543">
    <property type="term" value="F:phospholipid binding"/>
    <property type="evidence" value="ECO:0007669"/>
    <property type="project" value="TreeGrafter"/>
</dbReference>
<dbReference type="EMBL" id="SOEB01000012">
    <property type="protein sequence ID" value="TDX28297.1"/>
    <property type="molecule type" value="Genomic_DNA"/>
</dbReference>
<comment type="caution">
    <text evidence="4">The sequence shown here is derived from an EMBL/GenBank/DDBJ whole genome shotgun (WGS) entry which is preliminary data.</text>
</comment>
<evidence type="ECO:0000313" key="5">
    <source>
        <dbReference type="Proteomes" id="UP000295484"/>
    </source>
</evidence>
<keyword evidence="1" id="KW-1133">Transmembrane helix</keyword>
<dbReference type="InterPro" id="IPR003399">
    <property type="entry name" value="Mce/MlaD"/>
</dbReference>
<dbReference type="AlphaFoldDB" id="A0A4V3GTU3"/>
<keyword evidence="1" id="KW-0812">Transmembrane</keyword>
<accession>A0A4V3GTU3</accession>
<gene>
    <name evidence="3" type="primary">mlaD</name>
    <name evidence="4" type="ORF">EV657_112125</name>
    <name evidence="3" type="ORF">JMJ92_17060</name>
</gene>
<reference evidence="4 5" key="1">
    <citation type="submission" date="2019-03" db="EMBL/GenBank/DDBJ databases">
        <title>Genomic Encyclopedia of Type Strains, Phase IV (KMG-IV): sequencing the most valuable type-strain genomes for metagenomic binning, comparative biology and taxonomic classification.</title>
        <authorList>
            <person name="Goeker M."/>
        </authorList>
    </citation>
    <scope>NUCLEOTIDE SEQUENCE [LARGE SCALE GENOMIC DNA]</scope>
    <source>
        <strain evidence="4 5">JA181</strain>
    </source>
</reference>
<dbReference type="Proteomes" id="UP000295484">
    <property type="component" value="Unassembled WGS sequence"/>
</dbReference>
<name>A0A4V3GTU3_9RHOB</name>
<evidence type="ECO:0000259" key="2">
    <source>
        <dbReference type="Pfam" id="PF02470"/>
    </source>
</evidence>
<sequence>MAENSATEILTGAAVLAVAAGFFVYASNATGMIGSAAQDHYELTASFRSAEGVAVGTDVRLAGVKVGTVTALDLNPQTFRADTRFSVKTGIEIPDDSTAAVASEGLLGGTFLELVPGGSPFNLEPGAEVYDTQGAVGLISLLMKFVGGSGGSGAADTGDDAAATGGDAGQ</sequence>
<feature type="domain" description="Mce/MlaD" evidence="2">
    <location>
        <begin position="40"/>
        <end position="117"/>
    </location>
</feature>
<dbReference type="EMBL" id="JAESIL010000090">
    <property type="protein sequence ID" value="MBL3579846.1"/>
    <property type="molecule type" value="Genomic_DNA"/>
</dbReference>
<dbReference type="Proteomes" id="UP000635853">
    <property type="component" value="Unassembled WGS sequence"/>
</dbReference>
<reference evidence="3" key="3">
    <citation type="submission" date="2021-01" db="EMBL/GenBank/DDBJ databases">
        <authorList>
            <person name="Guzman M.S."/>
        </authorList>
    </citation>
    <scope>NUCLEOTIDE SEQUENCE</scope>
    <source>
        <strain evidence="3">AB19</strain>
    </source>
</reference>
<evidence type="ECO:0000256" key="1">
    <source>
        <dbReference type="SAM" id="Phobius"/>
    </source>
</evidence>
<keyword evidence="6" id="KW-1185">Reference proteome</keyword>
<dbReference type="NCBIfam" id="TIGR04430">
    <property type="entry name" value="OM_asym_MlaD"/>
    <property type="match status" value="1"/>
</dbReference>
<proteinExistence type="predicted"/>
<dbReference type="InterPro" id="IPR030970">
    <property type="entry name" value="ABC_MlaD"/>
</dbReference>
<dbReference type="RefSeq" id="WP_075786102.1">
    <property type="nucleotide sequence ID" value="NZ_JAESIL010000090.1"/>
</dbReference>
<dbReference type="InterPro" id="IPR052336">
    <property type="entry name" value="MlaD_Phospholipid_Transporter"/>
</dbReference>
<evidence type="ECO:0000313" key="6">
    <source>
        <dbReference type="Proteomes" id="UP000635853"/>
    </source>
</evidence>
<evidence type="ECO:0000313" key="4">
    <source>
        <dbReference type="EMBL" id="TDX28297.1"/>
    </source>
</evidence>
<dbReference type="GO" id="GO:0005548">
    <property type="term" value="F:phospholipid transporter activity"/>
    <property type="evidence" value="ECO:0007669"/>
    <property type="project" value="TreeGrafter"/>
</dbReference>
<protein>
    <submittedName>
        <fullName evidence="3">Outer membrane lipid asymmetry maintenance protein MlaD</fullName>
    </submittedName>
    <submittedName>
        <fullName evidence="4">Phospholipid/cholesterol/gamma-HCH transport system substrate-binding protein</fullName>
    </submittedName>
</protein>
<evidence type="ECO:0000313" key="3">
    <source>
        <dbReference type="EMBL" id="MBL3579846.1"/>
    </source>
</evidence>
<dbReference type="PANTHER" id="PTHR33371">
    <property type="entry name" value="INTERMEMBRANE PHOSPHOLIPID TRANSPORT SYSTEM BINDING PROTEIN MLAD-RELATED"/>
    <property type="match status" value="1"/>
</dbReference>
<dbReference type="PANTHER" id="PTHR33371:SF4">
    <property type="entry name" value="INTERMEMBRANE PHOSPHOLIPID TRANSPORT SYSTEM BINDING PROTEIN MLAD"/>
    <property type="match status" value="1"/>
</dbReference>
<organism evidence="4 5">
    <name type="scientific">Rhodovulum visakhapatnamense</name>
    <dbReference type="NCBI Taxonomy" id="364297"/>
    <lineage>
        <taxon>Bacteria</taxon>
        <taxon>Pseudomonadati</taxon>
        <taxon>Pseudomonadota</taxon>
        <taxon>Alphaproteobacteria</taxon>
        <taxon>Rhodobacterales</taxon>
        <taxon>Paracoccaceae</taxon>
        <taxon>Rhodovulum</taxon>
    </lineage>
</organism>
<keyword evidence="1" id="KW-0472">Membrane</keyword>
<reference evidence="6" key="2">
    <citation type="submission" date="2021-01" db="EMBL/GenBank/DDBJ databases">
        <title>Draft genomes of Rhodovulum sulfidophilum.</title>
        <authorList>
            <person name="Guzman M.S."/>
        </authorList>
    </citation>
    <scope>NUCLEOTIDE SEQUENCE [LARGE SCALE GENOMIC DNA]</scope>
    <source>
        <strain evidence="6">AB19</strain>
    </source>
</reference>
<feature type="transmembrane region" description="Helical" evidence="1">
    <location>
        <begin position="6"/>
        <end position="26"/>
    </location>
</feature>
<dbReference type="Pfam" id="PF02470">
    <property type="entry name" value="MlaD"/>
    <property type="match status" value="1"/>
</dbReference>